<dbReference type="Proteomes" id="UP000245609">
    <property type="component" value="Unassembled WGS sequence"/>
</dbReference>
<name>A0A2T9Z9V1_9FUNG</name>
<dbReference type="GO" id="GO:0005802">
    <property type="term" value="C:trans-Golgi network"/>
    <property type="evidence" value="ECO:0007669"/>
    <property type="project" value="TreeGrafter"/>
</dbReference>
<accession>A0A2T9Z9V1</accession>
<gene>
    <name evidence="7" type="ORF">BB560_004199</name>
</gene>
<evidence type="ECO:0000256" key="6">
    <source>
        <dbReference type="SAM" id="MobiDB-lite"/>
    </source>
</evidence>
<dbReference type="Gene3D" id="1.10.3630.10">
    <property type="entry name" value="yeast vps74-n-term truncation variant domain like"/>
    <property type="match status" value="1"/>
</dbReference>
<feature type="compositionally biased region" description="Polar residues" evidence="6">
    <location>
        <begin position="76"/>
        <end position="90"/>
    </location>
</feature>
<protein>
    <submittedName>
        <fullName evidence="7">Uncharacterized protein</fullName>
    </submittedName>
</protein>
<dbReference type="InterPro" id="IPR008628">
    <property type="entry name" value="GPP34-like"/>
</dbReference>
<evidence type="ECO:0000313" key="8">
    <source>
        <dbReference type="Proteomes" id="UP000245609"/>
    </source>
</evidence>
<evidence type="ECO:0000256" key="1">
    <source>
        <dbReference type="ARBA" id="ARBA00004255"/>
    </source>
</evidence>
<evidence type="ECO:0000313" key="7">
    <source>
        <dbReference type="EMBL" id="PVV01383.1"/>
    </source>
</evidence>
<dbReference type="GO" id="GO:0043001">
    <property type="term" value="P:Golgi to plasma membrane protein transport"/>
    <property type="evidence" value="ECO:0007669"/>
    <property type="project" value="TreeGrafter"/>
</dbReference>
<dbReference type="OrthoDB" id="2189106at2759"/>
<comment type="subcellular location">
    <subcellularLocation>
        <location evidence="1">Golgi apparatus membrane</location>
        <topology evidence="1">Peripheral membrane protein</topology>
        <orientation evidence="1">Cytoplasmic side</orientation>
    </subcellularLocation>
</comment>
<dbReference type="AlphaFoldDB" id="A0A2T9Z9V1"/>
<evidence type="ECO:0000256" key="4">
    <source>
        <dbReference type="ARBA" id="ARBA00023121"/>
    </source>
</evidence>
<evidence type="ECO:0000256" key="2">
    <source>
        <dbReference type="ARBA" id="ARBA00007284"/>
    </source>
</evidence>
<comment type="caution">
    <text evidence="7">The sequence shown here is derived from an EMBL/GenBank/DDBJ whole genome shotgun (WGS) entry which is preliminary data.</text>
</comment>
<dbReference type="EMBL" id="MBFS01001138">
    <property type="protein sequence ID" value="PVV01383.1"/>
    <property type="molecule type" value="Genomic_DNA"/>
</dbReference>
<dbReference type="GO" id="GO:0031985">
    <property type="term" value="C:Golgi cisterna"/>
    <property type="evidence" value="ECO:0007669"/>
    <property type="project" value="TreeGrafter"/>
</dbReference>
<keyword evidence="5" id="KW-0472">Membrane</keyword>
<dbReference type="GO" id="GO:0007030">
    <property type="term" value="P:Golgi organization"/>
    <property type="evidence" value="ECO:0007669"/>
    <property type="project" value="TreeGrafter"/>
</dbReference>
<comment type="similarity">
    <text evidence="2">Belongs to the GOLPH3/VPS74 family.</text>
</comment>
<dbReference type="GO" id="GO:0006890">
    <property type="term" value="P:retrograde vesicle-mediated transport, Golgi to endoplasmic reticulum"/>
    <property type="evidence" value="ECO:0007669"/>
    <property type="project" value="TreeGrafter"/>
</dbReference>
<feature type="region of interest" description="Disordered" evidence="6">
    <location>
        <begin position="67"/>
        <end position="122"/>
    </location>
</feature>
<dbReference type="GO" id="GO:0000139">
    <property type="term" value="C:Golgi membrane"/>
    <property type="evidence" value="ECO:0007669"/>
    <property type="project" value="UniProtKB-SubCell"/>
</dbReference>
<keyword evidence="8" id="KW-1185">Reference proteome</keyword>
<dbReference type="Pfam" id="PF05719">
    <property type="entry name" value="GPP34"/>
    <property type="match status" value="1"/>
</dbReference>
<reference evidence="7 8" key="1">
    <citation type="journal article" date="2018" name="MBio">
        <title>Comparative Genomics Reveals the Core Gene Toolbox for the Fungus-Insect Symbiosis.</title>
        <authorList>
            <person name="Wang Y."/>
            <person name="Stata M."/>
            <person name="Wang W."/>
            <person name="Stajich J.E."/>
            <person name="White M.M."/>
            <person name="Moncalvo J.M."/>
        </authorList>
    </citation>
    <scope>NUCLEOTIDE SEQUENCE [LARGE SCALE GENOMIC DNA]</scope>
    <source>
        <strain evidence="7 8">SC-DP-2</strain>
    </source>
</reference>
<evidence type="ECO:0000256" key="3">
    <source>
        <dbReference type="ARBA" id="ARBA00023034"/>
    </source>
</evidence>
<dbReference type="STRING" id="133381.A0A2T9Z9V1"/>
<proteinExistence type="inferred from homology"/>
<evidence type="ECO:0000256" key="5">
    <source>
        <dbReference type="ARBA" id="ARBA00023136"/>
    </source>
</evidence>
<sequence>MYLDNSSSIFNTLYGNPLSSKSFPSIKNNPKIFGSGHSGDFGFNQIEYSDSTFSKFKVLPFNSGKGGGGNLHGGTPITSKENGSSSTNAGLRQRVVASPNTAEQFSSNDTNTHSSNGFGESKKADSTKISLVEEVLLLGLKDVEGYFSFWNDNLSYVLRGCILIELALRKRIKVLKDQSTVITDTMDRPLEVISTVPTGEMLLDETLRVLKNTDKNRSTASWMDLLSGETWNISKAGYQLKQVRERLAKGLVDKGVLRTEKKNFMFFDKATHPIQDHRAKDEIVLRLFDTLNLPRSAVLLGRPTASNMALAASSGYFSPPINQNSVTSKVRFTLLDAPKYYKNEDKLSYALLRRVCLVCCALSANVLENPLSHLDIETRDYAFLRAEEILNVYGNWPFLRDQKLFADVSEPDPSSSQTEEVVAAVLSVLRRMDRVI</sequence>
<dbReference type="InterPro" id="IPR038261">
    <property type="entry name" value="GPP34-like_sf"/>
</dbReference>
<dbReference type="GO" id="GO:0005829">
    <property type="term" value="C:cytosol"/>
    <property type="evidence" value="ECO:0007669"/>
    <property type="project" value="TreeGrafter"/>
</dbReference>
<organism evidence="7 8">
    <name type="scientific">Smittium megazygosporum</name>
    <dbReference type="NCBI Taxonomy" id="133381"/>
    <lineage>
        <taxon>Eukaryota</taxon>
        <taxon>Fungi</taxon>
        <taxon>Fungi incertae sedis</taxon>
        <taxon>Zoopagomycota</taxon>
        <taxon>Kickxellomycotina</taxon>
        <taxon>Harpellomycetes</taxon>
        <taxon>Harpellales</taxon>
        <taxon>Legeriomycetaceae</taxon>
        <taxon>Smittium</taxon>
    </lineage>
</organism>
<feature type="compositionally biased region" description="Polar residues" evidence="6">
    <location>
        <begin position="98"/>
        <end position="118"/>
    </location>
</feature>
<dbReference type="GO" id="GO:0048194">
    <property type="term" value="P:Golgi vesicle budding"/>
    <property type="evidence" value="ECO:0007669"/>
    <property type="project" value="TreeGrafter"/>
</dbReference>
<keyword evidence="3" id="KW-0333">Golgi apparatus</keyword>
<keyword evidence="4" id="KW-0446">Lipid-binding</keyword>
<dbReference type="PANTHER" id="PTHR12704">
    <property type="entry name" value="TRANS-GOLGI PROTEIN GMX33"/>
    <property type="match status" value="1"/>
</dbReference>
<dbReference type="PANTHER" id="PTHR12704:SF2">
    <property type="entry name" value="GOLGI PHOSPHOPROTEIN 3 HOMOLOG SAURON"/>
    <property type="match status" value="1"/>
</dbReference>
<dbReference type="GO" id="GO:0070273">
    <property type="term" value="F:phosphatidylinositol-4-phosphate binding"/>
    <property type="evidence" value="ECO:0007669"/>
    <property type="project" value="InterPro"/>
</dbReference>